<gene>
    <name evidence="14" type="ORF">K450DRAFT_235577</name>
</gene>
<dbReference type="FunFam" id="3.40.850.10:FF:000065">
    <property type="entry name" value="Kinesin-like protein"/>
    <property type="match status" value="1"/>
</dbReference>
<dbReference type="SUPFAM" id="SSF52540">
    <property type="entry name" value="P-loop containing nucleoside triphosphate hydrolases"/>
    <property type="match status" value="1"/>
</dbReference>
<evidence type="ECO:0000256" key="5">
    <source>
        <dbReference type="ARBA" id="ARBA00022741"/>
    </source>
</evidence>
<evidence type="ECO:0000256" key="8">
    <source>
        <dbReference type="ARBA" id="ARBA00023175"/>
    </source>
</evidence>
<dbReference type="Proteomes" id="UP001206595">
    <property type="component" value="Unassembled WGS sequence"/>
</dbReference>
<feature type="compositionally biased region" description="Polar residues" evidence="12">
    <location>
        <begin position="87"/>
        <end position="103"/>
    </location>
</feature>
<dbReference type="PANTHER" id="PTHR47972:SF45">
    <property type="entry name" value="PROTEIN CLARET SEGREGATIONAL"/>
    <property type="match status" value="1"/>
</dbReference>
<dbReference type="InterPro" id="IPR019821">
    <property type="entry name" value="Kinesin_motor_CS"/>
</dbReference>
<evidence type="ECO:0000256" key="11">
    <source>
        <dbReference type="RuleBase" id="RU000394"/>
    </source>
</evidence>
<feature type="compositionally biased region" description="Basic and acidic residues" evidence="12">
    <location>
        <begin position="47"/>
        <end position="67"/>
    </location>
</feature>
<feature type="compositionally biased region" description="Low complexity" evidence="12">
    <location>
        <begin position="104"/>
        <end position="118"/>
    </location>
</feature>
<keyword evidence="8 10" id="KW-0505">Motor protein</keyword>
<protein>
    <recommendedName>
        <fullName evidence="11">Kinesin-like protein</fullName>
    </recommendedName>
</protein>
<dbReference type="GO" id="GO:0008017">
    <property type="term" value="F:microtubule binding"/>
    <property type="evidence" value="ECO:0007669"/>
    <property type="project" value="InterPro"/>
</dbReference>
<dbReference type="PROSITE" id="PS50067">
    <property type="entry name" value="KINESIN_MOTOR_2"/>
    <property type="match status" value="1"/>
</dbReference>
<organism evidence="14 15">
    <name type="scientific">Umbelopsis ramanniana AG</name>
    <dbReference type="NCBI Taxonomy" id="1314678"/>
    <lineage>
        <taxon>Eukaryota</taxon>
        <taxon>Fungi</taxon>
        <taxon>Fungi incertae sedis</taxon>
        <taxon>Mucoromycota</taxon>
        <taxon>Mucoromycotina</taxon>
        <taxon>Umbelopsidomycetes</taxon>
        <taxon>Umbelopsidales</taxon>
        <taxon>Umbelopsidaceae</taxon>
        <taxon>Umbelopsis</taxon>
    </lineage>
</organism>
<proteinExistence type="inferred from homology"/>
<dbReference type="CDD" id="cd01366">
    <property type="entry name" value="KISc_C_terminal"/>
    <property type="match status" value="1"/>
</dbReference>
<dbReference type="GO" id="GO:0003777">
    <property type="term" value="F:microtubule motor activity"/>
    <property type="evidence" value="ECO:0007669"/>
    <property type="project" value="InterPro"/>
</dbReference>
<reference evidence="14" key="2">
    <citation type="journal article" date="2022" name="Proc. Natl. Acad. Sci. U.S.A.">
        <title>Diploid-dominant life cycles characterize the early evolution of Fungi.</title>
        <authorList>
            <person name="Amses K.R."/>
            <person name="Simmons D.R."/>
            <person name="Longcore J.E."/>
            <person name="Mondo S.J."/>
            <person name="Seto K."/>
            <person name="Jeronimo G.H."/>
            <person name="Bonds A.E."/>
            <person name="Quandt C.A."/>
            <person name="Davis W.J."/>
            <person name="Chang Y."/>
            <person name="Federici B.A."/>
            <person name="Kuo A."/>
            <person name="LaButti K."/>
            <person name="Pangilinan J."/>
            <person name="Andreopoulos W."/>
            <person name="Tritt A."/>
            <person name="Riley R."/>
            <person name="Hundley H."/>
            <person name="Johnson J."/>
            <person name="Lipzen A."/>
            <person name="Barry K."/>
            <person name="Lang B.F."/>
            <person name="Cuomo C.A."/>
            <person name="Buchler N.E."/>
            <person name="Grigoriev I.V."/>
            <person name="Spatafora J.W."/>
            <person name="Stajich J.E."/>
            <person name="James T.Y."/>
        </authorList>
    </citation>
    <scope>NUCLEOTIDE SEQUENCE</scope>
    <source>
        <strain evidence="14">AG</strain>
    </source>
</reference>
<sequence>MQDRLQPTLPQRSTKLPIHSANTTKVANNAKKPAPLSVSNNNIPRNNKGDTLKDGKSSIKPKAELKAGMKRKISSSPKHENGVSRVKLNNSTARPAITSLKTPSASFSSVSNNSNGVKSVDKPNRAVARPASIANRRKPLAASNTKKASEDNAPADKPPQAAVNPATGMPKLKKRPAWDTKGRLSDMEQLLPMLQSKVKNSDDTVNSMKDLLEQEHSKIKELESFRQNLELKVESKESENQEAMRQVSNLKDELLMVERKHNDDLENLRSRHQREVNELDASNQSLQRQKRSLEQDLEDTMNRLQDQKTENSKLRTTISENSAAVLTMESDTRNLKLRLQNTEELLKDREQTIEKLTAELNAAKITVSDIEDKLLEEEKNRRRLHNTIQELKGNIRVFCRIRPVLDTEKKAAASVTDIAYPGIEKNQLELADSTTSSNGTVAIKSYPFTFDRVFQPSATQDECFEEISHLVQSALDGYNVCIFAYGQTGSGKTYTMEGVRGAAEEQTGMIPKTVRQIYKTAEKLKNKNWTYEMEGQFLQIYNETIHDLLGNPNDFGKLKHEIKHEKNGSTIVTDMTTVLLDSPAKVTNLLKKASQNRAVGATNINERSSRSHSVFTLKLNGRNSVTGEVTTGVLNLIDLAGSERLSSSGSTGDRLKETQAINKSLSSLGDVIYALANSKEGSHIPYRNSKLTYLLQNSLGGNSKTLMFVNISPLLTHFNETLCSLRFATKVNSCQIGTAKKNIK</sequence>
<dbReference type="InterPro" id="IPR027640">
    <property type="entry name" value="Kinesin-like_fam"/>
</dbReference>
<evidence type="ECO:0000256" key="1">
    <source>
        <dbReference type="ARBA" id="ARBA00004245"/>
    </source>
</evidence>
<keyword evidence="4 11" id="KW-0493">Microtubule</keyword>
<dbReference type="GO" id="GO:0007018">
    <property type="term" value="P:microtubule-based movement"/>
    <property type="evidence" value="ECO:0007669"/>
    <property type="project" value="InterPro"/>
</dbReference>
<feature type="region of interest" description="Disordered" evidence="12">
    <location>
        <begin position="264"/>
        <end position="292"/>
    </location>
</feature>
<feature type="compositionally biased region" description="Polar residues" evidence="12">
    <location>
        <begin position="8"/>
        <end position="27"/>
    </location>
</feature>
<evidence type="ECO:0000256" key="6">
    <source>
        <dbReference type="ARBA" id="ARBA00022840"/>
    </source>
</evidence>
<dbReference type="GO" id="GO:0005874">
    <property type="term" value="C:microtubule"/>
    <property type="evidence" value="ECO:0007669"/>
    <property type="project" value="UniProtKB-KW"/>
</dbReference>
<dbReference type="GO" id="GO:0090307">
    <property type="term" value="P:mitotic spindle assembly"/>
    <property type="evidence" value="ECO:0007669"/>
    <property type="project" value="UniProtKB-ARBA"/>
</dbReference>
<keyword evidence="6 10" id="KW-0067">ATP-binding</keyword>
<dbReference type="PANTHER" id="PTHR47972">
    <property type="entry name" value="KINESIN-LIKE PROTEIN KLP-3"/>
    <property type="match status" value="1"/>
</dbReference>
<dbReference type="GeneID" id="75913455"/>
<feature type="region of interest" description="Disordered" evidence="12">
    <location>
        <begin position="1"/>
        <end position="179"/>
    </location>
</feature>
<evidence type="ECO:0000256" key="3">
    <source>
        <dbReference type="ARBA" id="ARBA00022490"/>
    </source>
</evidence>
<keyword evidence="9" id="KW-0206">Cytoskeleton</keyword>
<dbReference type="PROSITE" id="PS00411">
    <property type="entry name" value="KINESIN_MOTOR_1"/>
    <property type="match status" value="1"/>
</dbReference>
<dbReference type="InterPro" id="IPR036961">
    <property type="entry name" value="Kinesin_motor_dom_sf"/>
</dbReference>
<comment type="subcellular location">
    <subcellularLocation>
        <location evidence="1">Cytoplasm</location>
        <location evidence="1">Cytoskeleton</location>
    </subcellularLocation>
</comment>
<dbReference type="InterPro" id="IPR027417">
    <property type="entry name" value="P-loop_NTPase"/>
</dbReference>
<evidence type="ECO:0000256" key="9">
    <source>
        <dbReference type="ARBA" id="ARBA00023212"/>
    </source>
</evidence>
<comment type="caution">
    <text evidence="14">The sequence shown here is derived from an EMBL/GenBank/DDBJ whole genome shotgun (WGS) entry which is preliminary data.</text>
</comment>
<feature type="domain" description="Kinesin motor" evidence="13">
    <location>
        <begin position="394"/>
        <end position="734"/>
    </location>
</feature>
<evidence type="ECO:0000313" key="14">
    <source>
        <dbReference type="EMBL" id="KAI8580707.1"/>
    </source>
</evidence>
<dbReference type="SMART" id="SM00129">
    <property type="entry name" value="KISc"/>
    <property type="match status" value="1"/>
</dbReference>
<keyword evidence="3" id="KW-0963">Cytoplasm</keyword>
<name>A0AAD5ECD2_UMBRA</name>
<evidence type="ECO:0000256" key="7">
    <source>
        <dbReference type="ARBA" id="ARBA00023054"/>
    </source>
</evidence>
<feature type="binding site" evidence="10">
    <location>
        <begin position="486"/>
        <end position="493"/>
    </location>
    <ligand>
        <name>ATP</name>
        <dbReference type="ChEBI" id="CHEBI:30616"/>
    </ligand>
</feature>
<dbReference type="Gene3D" id="3.40.850.10">
    <property type="entry name" value="Kinesin motor domain"/>
    <property type="match status" value="1"/>
</dbReference>
<evidence type="ECO:0000256" key="12">
    <source>
        <dbReference type="SAM" id="MobiDB-lite"/>
    </source>
</evidence>
<evidence type="ECO:0000256" key="10">
    <source>
        <dbReference type="PROSITE-ProRule" id="PRU00283"/>
    </source>
</evidence>
<feature type="compositionally biased region" description="Basic and acidic residues" evidence="12">
    <location>
        <begin position="264"/>
        <end position="277"/>
    </location>
</feature>
<evidence type="ECO:0000256" key="4">
    <source>
        <dbReference type="ARBA" id="ARBA00022701"/>
    </source>
</evidence>
<evidence type="ECO:0000259" key="13">
    <source>
        <dbReference type="PROSITE" id="PS50067"/>
    </source>
</evidence>
<dbReference type="InterPro" id="IPR001752">
    <property type="entry name" value="Kinesin_motor_dom"/>
</dbReference>
<reference evidence="14" key="1">
    <citation type="submission" date="2021-06" db="EMBL/GenBank/DDBJ databases">
        <authorList>
            <consortium name="DOE Joint Genome Institute"/>
            <person name="Mondo S.J."/>
            <person name="Amses K.R."/>
            <person name="Simmons D.R."/>
            <person name="Longcore J.E."/>
            <person name="Seto K."/>
            <person name="Alves G.H."/>
            <person name="Bonds A.E."/>
            <person name="Quandt C.A."/>
            <person name="Davis W.J."/>
            <person name="Chang Y."/>
            <person name="Letcher P.M."/>
            <person name="Powell M.J."/>
            <person name="Kuo A."/>
            <person name="Labutti K."/>
            <person name="Pangilinan J."/>
            <person name="Andreopoulos W."/>
            <person name="Tritt A."/>
            <person name="Riley R."/>
            <person name="Hundley H."/>
            <person name="Johnson J."/>
            <person name="Lipzen A."/>
            <person name="Barry K."/>
            <person name="Berbee M.L."/>
            <person name="Buchler N.E."/>
            <person name="Grigoriev I.V."/>
            <person name="Spatafora J.W."/>
            <person name="Stajich J.E."/>
            <person name="James T.Y."/>
        </authorList>
    </citation>
    <scope>NUCLEOTIDE SEQUENCE</scope>
    <source>
        <strain evidence="14">AG</strain>
    </source>
</reference>
<keyword evidence="7" id="KW-0175">Coiled coil</keyword>
<comment type="similarity">
    <text evidence="2">Belongs to the TRAFAC class myosin-kinesin ATPase superfamily. Kinesin family. KIN-14 subfamily.</text>
</comment>
<dbReference type="GO" id="GO:0005524">
    <property type="term" value="F:ATP binding"/>
    <property type="evidence" value="ECO:0007669"/>
    <property type="project" value="UniProtKB-UniRule"/>
</dbReference>
<evidence type="ECO:0000256" key="2">
    <source>
        <dbReference type="ARBA" id="ARBA00010899"/>
    </source>
</evidence>
<keyword evidence="5 10" id="KW-0547">Nucleotide-binding</keyword>
<dbReference type="PRINTS" id="PR00380">
    <property type="entry name" value="KINESINHEAVY"/>
</dbReference>
<keyword evidence="15" id="KW-1185">Reference proteome</keyword>
<dbReference type="RefSeq" id="XP_051445711.1">
    <property type="nucleotide sequence ID" value="XM_051588110.1"/>
</dbReference>
<accession>A0AAD5ECD2</accession>
<dbReference type="EMBL" id="MU620910">
    <property type="protein sequence ID" value="KAI8580707.1"/>
    <property type="molecule type" value="Genomic_DNA"/>
</dbReference>
<dbReference type="AlphaFoldDB" id="A0AAD5ECD2"/>
<evidence type="ECO:0000313" key="15">
    <source>
        <dbReference type="Proteomes" id="UP001206595"/>
    </source>
</evidence>
<dbReference type="Pfam" id="PF00225">
    <property type="entry name" value="Kinesin"/>
    <property type="match status" value="1"/>
</dbReference>